<name>A0A6J5QUN9_9CAUD</name>
<sequence length="88" mass="9304">MKINPLVCVVAAVVFGWWLGSSPASPVNPNPPRPVLSVVSRITRTAARLGLWFAIAADPPPAAEVRQLVKAPAVDADGNRLISHGEGW</sequence>
<accession>A0A6J5QUN9</accession>
<protein>
    <submittedName>
        <fullName evidence="1">Uncharacterized protein</fullName>
    </submittedName>
</protein>
<organism evidence="1">
    <name type="scientific">uncultured Caudovirales phage</name>
    <dbReference type="NCBI Taxonomy" id="2100421"/>
    <lineage>
        <taxon>Viruses</taxon>
        <taxon>Duplodnaviria</taxon>
        <taxon>Heunggongvirae</taxon>
        <taxon>Uroviricota</taxon>
        <taxon>Caudoviricetes</taxon>
        <taxon>Peduoviridae</taxon>
        <taxon>Maltschvirus</taxon>
        <taxon>Maltschvirus maltsch</taxon>
    </lineage>
</organism>
<gene>
    <name evidence="1" type="ORF">UFOVP1124_25</name>
</gene>
<reference evidence="1" key="1">
    <citation type="submission" date="2020-05" db="EMBL/GenBank/DDBJ databases">
        <authorList>
            <person name="Chiriac C."/>
            <person name="Salcher M."/>
            <person name="Ghai R."/>
            <person name="Kavagutti S V."/>
        </authorList>
    </citation>
    <scope>NUCLEOTIDE SEQUENCE</scope>
</reference>
<dbReference type="EMBL" id="LR797064">
    <property type="protein sequence ID" value="CAB4184638.1"/>
    <property type="molecule type" value="Genomic_DNA"/>
</dbReference>
<proteinExistence type="predicted"/>
<evidence type="ECO:0000313" key="1">
    <source>
        <dbReference type="EMBL" id="CAB4184638.1"/>
    </source>
</evidence>